<gene>
    <name evidence="4" type="primary">ydiI</name>
    <name evidence="4" type="ORF">NCTC11343_02934</name>
</gene>
<keyword evidence="2 4" id="KW-0378">Hydrolase</keyword>
<sequence length="141" mass="15616">MSKIWFQHYSIEEINVFFNKYLSGLLEIQATEIDDNSITATMPVTDKVKQPHGILHGGASVVLAESLGSIASNLVVDPDKYRGVGLEVNANHIRPVSSGVITAKCSPIHIGRSTHIWEIKMYDRFNKLNCISRLTVAIVPK</sequence>
<dbReference type="PANTHER" id="PTHR43240:SF5">
    <property type="entry name" value="1,4-DIHYDROXY-2-NAPHTHOYL-COA THIOESTERASE 1"/>
    <property type="match status" value="1"/>
</dbReference>
<dbReference type="Gene3D" id="3.10.129.10">
    <property type="entry name" value="Hotdog Thioesterase"/>
    <property type="match status" value="1"/>
</dbReference>
<comment type="similarity">
    <text evidence="1">Belongs to the thioesterase PaaI family.</text>
</comment>
<dbReference type="SUPFAM" id="SSF54637">
    <property type="entry name" value="Thioesterase/thiol ester dehydrase-isomerase"/>
    <property type="match status" value="1"/>
</dbReference>
<protein>
    <submittedName>
        <fullName evidence="4">Esterase YdiI</fullName>
        <ecNumber evidence="4">3.1.-.-</ecNumber>
    </submittedName>
</protein>
<organism evidence="4 5">
    <name type="scientific">Sphingobacterium multivorum</name>
    <dbReference type="NCBI Taxonomy" id="28454"/>
    <lineage>
        <taxon>Bacteria</taxon>
        <taxon>Pseudomonadati</taxon>
        <taxon>Bacteroidota</taxon>
        <taxon>Sphingobacteriia</taxon>
        <taxon>Sphingobacteriales</taxon>
        <taxon>Sphingobacteriaceae</taxon>
        <taxon>Sphingobacterium</taxon>
    </lineage>
</organism>
<reference evidence="4 5" key="1">
    <citation type="submission" date="2018-06" db="EMBL/GenBank/DDBJ databases">
        <authorList>
            <consortium name="Pathogen Informatics"/>
            <person name="Doyle S."/>
        </authorList>
    </citation>
    <scope>NUCLEOTIDE SEQUENCE [LARGE SCALE GENOMIC DNA]</scope>
    <source>
        <strain evidence="4 5">NCTC11343</strain>
    </source>
</reference>
<dbReference type="InterPro" id="IPR003736">
    <property type="entry name" value="PAAI_dom"/>
</dbReference>
<accession>A0A2X2L006</accession>
<feature type="domain" description="Thioesterase" evidence="3">
    <location>
        <begin position="52"/>
        <end position="124"/>
    </location>
</feature>
<evidence type="ECO:0000313" key="4">
    <source>
        <dbReference type="EMBL" id="SPZ87479.1"/>
    </source>
</evidence>
<dbReference type="InterPro" id="IPR029069">
    <property type="entry name" value="HotDog_dom_sf"/>
</dbReference>
<proteinExistence type="inferred from homology"/>
<evidence type="ECO:0000259" key="3">
    <source>
        <dbReference type="Pfam" id="PF03061"/>
    </source>
</evidence>
<name>A0A2X2L006_SPHMU</name>
<dbReference type="PANTHER" id="PTHR43240">
    <property type="entry name" value="1,4-DIHYDROXY-2-NAPHTHOYL-COA THIOESTERASE 1"/>
    <property type="match status" value="1"/>
</dbReference>
<dbReference type="EMBL" id="UAUU01000009">
    <property type="protein sequence ID" value="SPZ87479.1"/>
    <property type="molecule type" value="Genomic_DNA"/>
</dbReference>
<dbReference type="GO" id="GO:0005829">
    <property type="term" value="C:cytosol"/>
    <property type="evidence" value="ECO:0007669"/>
    <property type="project" value="TreeGrafter"/>
</dbReference>
<dbReference type="GO" id="GO:0061522">
    <property type="term" value="F:1,4-dihydroxy-2-naphthoyl-CoA thioesterase activity"/>
    <property type="evidence" value="ECO:0007669"/>
    <property type="project" value="TreeGrafter"/>
</dbReference>
<dbReference type="RefSeq" id="WP_112375037.1">
    <property type="nucleotide sequence ID" value="NZ_CP068086.1"/>
</dbReference>
<evidence type="ECO:0000256" key="1">
    <source>
        <dbReference type="ARBA" id="ARBA00008324"/>
    </source>
</evidence>
<dbReference type="InterPro" id="IPR006683">
    <property type="entry name" value="Thioestr_dom"/>
</dbReference>
<dbReference type="CDD" id="cd03443">
    <property type="entry name" value="PaaI_thioesterase"/>
    <property type="match status" value="1"/>
</dbReference>
<dbReference type="EC" id="3.1.-.-" evidence="4"/>
<dbReference type="Pfam" id="PF03061">
    <property type="entry name" value="4HBT"/>
    <property type="match status" value="1"/>
</dbReference>
<dbReference type="GeneID" id="97182844"/>
<dbReference type="AlphaFoldDB" id="A0A2X2L006"/>
<dbReference type="Proteomes" id="UP000251241">
    <property type="component" value="Unassembled WGS sequence"/>
</dbReference>
<evidence type="ECO:0000313" key="5">
    <source>
        <dbReference type="Proteomes" id="UP000251241"/>
    </source>
</evidence>
<dbReference type="NCBIfam" id="TIGR00369">
    <property type="entry name" value="unchar_dom_1"/>
    <property type="match status" value="1"/>
</dbReference>
<evidence type="ECO:0000256" key="2">
    <source>
        <dbReference type="ARBA" id="ARBA00022801"/>
    </source>
</evidence>